<evidence type="ECO:0000313" key="4">
    <source>
        <dbReference type="EMBL" id="SHJ19584.1"/>
    </source>
</evidence>
<dbReference type="InterPro" id="IPR011010">
    <property type="entry name" value="DNA_brk_join_enz"/>
</dbReference>
<dbReference type="InterPro" id="IPR025269">
    <property type="entry name" value="SAM-like_dom"/>
</dbReference>
<evidence type="ECO:0000256" key="2">
    <source>
        <dbReference type="ARBA" id="ARBA00023172"/>
    </source>
</evidence>
<dbReference type="EMBL" id="FQYI01000012">
    <property type="protein sequence ID" value="SHJ19584.1"/>
    <property type="molecule type" value="Genomic_DNA"/>
</dbReference>
<dbReference type="Pfam" id="PF13102">
    <property type="entry name" value="Phage_int_SAM_5"/>
    <property type="match status" value="1"/>
</dbReference>
<dbReference type="SUPFAM" id="SSF56349">
    <property type="entry name" value="DNA breaking-rejoining enzymes"/>
    <property type="match status" value="1"/>
</dbReference>
<dbReference type="GO" id="GO:0006310">
    <property type="term" value="P:DNA recombination"/>
    <property type="evidence" value="ECO:0007669"/>
    <property type="project" value="UniProtKB-KW"/>
</dbReference>
<keyword evidence="1" id="KW-0238">DNA-binding</keyword>
<evidence type="ECO:0000313" key="5">
    <source>
        <dbReference type="Proteomes" id="UP000184335"/>
    </source>
</evidence>
<dbReference type="Proteomes" id="UP000184335">
    <property type="component" value="Unassembled WGS sequence"/>
</dbReference>
<dbReference type="GO" id="GO:0003677">
    <property type="term" value="F:DNA binding"/>
    <property type="evidence" value="ECO:0007669"/>
    <property type="project" value="UniProtKB-KW"/>
</dbReference>
<evidence type="ECO:0000259" key="3">
    <source>
        <dbReference type="Pfam" id="PF13102"/>
    </source>
</evidence>
<keyword evidence="2" id="KW-0233">DNA recombination</keyword>
<name>A0A1M6HBT5_9FLAO</name>
<feature type="domain" description="Phage integrase SAM-like" evidence="3">
    <location>
        <begin position="44"/>
        <end position="114"/>
    </location>
</feature>
<organism evidence="4 5">
    <name type="scientific">Cruoricaptor ignavus</name>
    <dbReference type="NCBI Taxonomy" id="1118202"/>
    <lineage>
        <taxon>Bacteria</taxon>
        <taxon>Pseudomonadati</taxon>
        <taxon>Bacteroidota</taxon>
        <taxon>Flavobacteriia</taxon>
        <taxon>Flavobacteriales</taxon>
        <taxon>Weeksellaceae</taxon>
        <taxon>Cruoricaptor</taxon>
    </lineage>
</organism>
<proteinExistence type="predicted"/>
<dbReference type="Gene3D" id="1.10.150.130">
    <property type="match status" value="1"/>
</dbReference>
<accession>A0A1M6HBT5</accession>
<reference evidence="4 5" key="1">
    <citation type="submission" date="2016-11" db="EMBL/GenBank/DDBJ databases">
        <authorList>
            <person name="Jaros S."/>
            <person name="Januszkiewicz K."/>
            <person name="Wedrychowicz H."/>
        </authorList>
    </citation>
    <scope>NUCLEOTIDE SEQUENCE [LARGE SCALE GENOMIC DNA]</scope>
    <source>
        <strain evidence="4 5">DSM 25479</strain>
    </source>
</reference>
<keyword evidence="5" id="KW-1185">Reference proteome</keyword>
<dbReference type="InterPro" id="IPR013762">
    <property type="entry name" value="Integrase-like_cat_sf"/>
</dbReference>
<dbReference type="AlphaFoldDB" id="A0A1M6HBT5"/>
<sequence>MNEVMKSGNLPVRNVRIKFVAVVRQFLRAAENGEILTPDGNIYSGGSIRTYKTFLMTIEKYEEKYGTVYIDEISPHWAELYRNFLTSELEFRKNTISTNIAKLKSIVNRAHLAGLTMRTGFGIRQIREESVQIYLSWKDLQTLYNYEFDSEAMSRIRDIFIMHCFCGMRISDFLAFIRNPKKFIIEVEEMQFIHYFSQKTKIEAVVPMHTMIKKILEKHNYDFGRKFSYQHYNYYLKKIGFECGLTDTVRLYYTKGGEFVEETVPKYSKISSHTARRTFASLAELAKIDRPSIMKITGHKTEGAFMSYIRIGKLESAIDISNHNFFSREL</sequence>
<dbReference type="CDD" id="cd01185">
    <property type="entry name" value="INTN1_C_like"/>
    <property type="match status" value="1"/>
</dbReference>
<evidence type="ECO:0000256" key="1">
    <source>
        <dbReference type="ARBA" id="ARBA00023125"/>
    </source>
</evidence>
<gene>
    <name evidence="4" type="ORF">SAMN05443429_1123</name>
</gene>
<dbReference type="STRING" id="1118202.SAMN05443429_1123"/>
<protein>
    <recommendedName>
        <fullName evidence="3">Phage integrase SAM-like domain-containing protein</fullName>
    </recommendedName>
</protein>
<dbReference type="Gene3D" id="1.10.443.10">
    <property type="entry name" value="Intergrase catalytic core"/>
    <property type="match status" value="1"/>
</dbReference>
<dbReference type="InterPro" id="IPR010998">
    <property type="entry name" value="Integrase_recombinase_N"/>
</dbReference>
<dbReference type="RefSeq" id="WP_073180798.1">
    <property type="nucleotide sequence ID" value="NZ_FQYI01000012.1"/>
</dbReference>
<dbReference type="GO" id="GO:0015074">
    <property type="term" value="P:DNA integration"/>
    <property type="evidence" value="ECO:0007669"/>
    <property type="project" value="InterPro"/>
</dbReference>